<comment type="similarity">
    <text evidence="1">Belongs to the outer membrane factor (OMF) (TC 1.B.17) family.</text>
</comment>
<dbReference type="GO" id="GO:0015562">
    <property type="term" value="F:efflux transmembrane transporter activity"/>
    <property type="evidence" value="ECO:0007669"/>
    <property type="project" value="InterPro"/>
</dbReference>
<keyword evidence="3" id="KW-0614">Plasmid</keyword>
<evidence type="ECO:0008006" key="5">
    <source>
        <dbReference type="Google" id="ProtNLM"/>
    </source>
</evidence>
<dbReference type="AlphaFoldDB" id="A0A1S1U132"/>
<dbReference type="SUPFAM" id="SSF56954">
    <property type="entry name" value="Outer membrane efflux proteins (OEP)"/>
    <property type="match status" value="1"/>
</dbReference>
<dbReference type="Pfam" id="PF02321">
    <property type="entry name" value="OEP"/>
    <property type="match status" value="1"/>
</dbReference>
<dbReference type="EMBL" id="LFKP01000016">
    <property type="protein sequence ID" value="OHV93789.1"/>
    <property type="molecule type" value="Genomic_DNA"/>
</dbReference>
<geneLocation type="plasmid" evidence="3">
    <name>pMEG01</name>
</geneLocation>
<evidence type="ECO:0000256" key="1">
    <source>
        <dbReference type="ARBA" id="ARBA00007613"/>
    </source>
</evidence>
<sequence length="409" mass="43922">MKYGLLIALATGAVQAAPLPPAPGLPPTAIVRPLLDQDPEVAAARAGREMLRQDAALAQDSPYEWTAKVTAQRRTVEAGPHYKEWNAGIERTLRLPAKASADRRISQALLDEGDARYGEALHETARELLGLWLDWAHAEQALVLAAEHQQAASDNLAAVNKRVKAGDAAALDAGLARGDLADQQRLGIEAKTAAAVAWARLHARFPGFPRVLATLPSSLPLAESPTFWRERILAQSDELKITEAQLLKAQAVSARMRAERTPDPTVGLYTASEVGGRERITGIMFSIPLPGAQRAGRDGRAAQAMAVSQHEVALKRRALDGLIAVAMASAQGAQEGWQVAEAGAADMRDNARLLQRAYTLGETDLPTLLTARRQATTAEQNALAARIAAARAYYGVLVDAHVVWDMEHE</sequence>
<comment type="caution">
    <text evidence="3">The sequence shown here is derived from an EMBL/GenBank/DDBJ whole genome shotgun (WGS) entry which is preliminary data.</text>
</comment>
<name>A0A1S1U132_9BURK</name>
<evidence type="ECO:0000313" key="3">
    <source>
        <dbReference type="EMBL" id="OHV93789.1"/>
    </source>
</evidence>
<reference evidence="3 4" key="1">
    <citation type="submission" date="2015-06" db="EMBL/GenBank/DDBJ databases">
        <title>Draft genome sequencing of a biphenyl-degrading bacterium, Janthinobacterium lividum MEG1.</title>
        <authorList>
            <person name="Shimodaira J."/>
            <person name="Hatta T."/>
        </authorList>
    </citation>
    <scope>NUCLEOTIDE SEQUENCE [LARGE SCALE GENOMIC DNA]</scope>
    <source>
        <strain evidence="3 4">MEG1</strain>
        <plasmid evidence="3">pMEG01</plasmid>
    </source>
</reference>
<dbReference type="InterPro" id="IPR003423">
    <property type="entry name" value="OMP_efflux"/>
</dbReference>
<keyword evidence="2" id="KW-0732">Signal</keyword>
<organism evidence="3 4">
    <name type="scientific">Janthinobacterium lividum</name>
    <dbReference type="NCBI Taxonomy" id="29581"/>
    <lineage>
        <taxon>Bacteria</taxon>
        <taxon>Pseudomonadati</taxon>
        <taxon>Pseudomonadota</taxon>
        <taxon>Betaproteobacteria</taxon>
        <taxon>Burkholderiales</taxon>
        <taxon>Oxalobacteraceae</taxon>
        <taxon>Janthinobacterium</taxon>
    </lineage>
</organism>
<gene>
    <name evidence="3" type="ORF">AKG95_29095</name>
</gene>
<proteinExistence type="inferred from homology"/>
<accession>A0A1S1U132</accession>
<protein>
    <recommendedName>
        <fullName evidence="5">TolC family protein</fullName>
    </recommendedName>
</protein>
<dbReference type="RefSeq" id="WP_071080490.1">
    <property type="nucleotide sequence ID" value="NZ_LFKP01000016.1"/>
</dbReference>
<dbReference type="Proteomes" id="UP000179840">
    <property type="component" value="Unassembled WGS sequence"/>
</dbReference>
<evidence type="ECO:0000256" key="2">
    <source>
        <dbReference type="SAM" id="SignalP"/>
    </source>
</evidence>
<feature type="chain" id="PRO_5010236790" description="TolC family protein" evidence="2">
    <location>
        <begin position="17"/>
        <end position="409"/>
    </location>
</feature>
<feature type="signal peptide" evidence="2">
    <location>
        <begin position="1"/>
        <end position="16"/>
    </location>
</feature>
<evidence type="ECO:0000313" key="4">
    <source>
        <dbReference type="Proteomes" id="UP000179840"/>
    </source>
</evidence>
<dbReference type="Gene3D" id="1.20.1600.10">
    <property type="entry name" value="Outer membrane efflux proteins (OEP)"/>
    <property type="match status" value="1"/>
</dbReference>